<evidence type="ECO:0000313" key="2">
    <source>
        <dbReference type="EMBL" id="CAK0874387.1"/>
    </source>
</evidence>
<dbReference type="Proteomes" id="UP001189429">
    <property type="component" value="Unassembled WGS sequence"/>
</dbReference>
<name>A0ABN9VM16_9DINO</name>
<accession>A0ABN9VM16</accession>
<reference evidence="2" key="1">
    <citation type="submission" date="2023-10" db="EMBL/GenBank/DDBJ databases">
        <authorList>
            <person name="Chen Y."/>
            <person name="Shah S."/>
            <person name="Dougan E. K."/>
            <person name="Thang M."/>
            <person name="Chan C."/>
        </authorList>
    </citation>
    <scope>NUCLEOTIDE SEQUENCE [LARGE SCALE GENOMIC DNA]</scope>
</reference>
<evidence type="ECO:0000256" key="1">
    <source>
        <dbReference type="SAM" id="MobiDB-lite"/>
    </source>
</evidence>
<gene>
    <name evidence="2" type="ORF">PCOR1329_LOCUS59326</name>
</gene>
<dbReference type="EMBL" id="CAUYUJ010017393">
    <property type="protein sequence ID" value="CAK0874387.1"/>
    <property type="molecule type" value="Genomic_DNA"/>
</dbReference>
<keyword evidence="3" id="KW-1185">Reference proteome</keyword>
<evidence type="ECO:0000313" key="3">
    <source>
        <dbReference type="Proteomes" id="UP001189429"/>
    </source>
</evidence>
<feature type="region of interest" description="Disordered" evidence="1">
    <location>
        <begin position="1"/>
        <end position="93"/>
    </location>
</feature>
<comment type="caution">
    <text evidence="2">The sequence shown here is derived from an EMBL/GenBank/DDBJ whole genome shotgun (WGS) entry which is preliminary data.</text>
</comment>
<organism evidence="2 3">
    <name type="scientific">Prorocentrum cordatum</name>
    <dbReference type="NCBI Taxonomy" id="2364126"/>
    <lineage>
        <taxon>Eukaryota</taxon>
        <taxon>Sar</taxon>
        <taxon>Alveolata</taxon>
        <taxon>Dinophyceae</taxon>
        <taxon>Prorocentrales</taxon>
        <taxon>Prorocentraceae</taxon>
        <taxon>Prorocentrum</taxon>
    </lineage>
</organism>
<proteinExistence type="predicted"/>
<feature type="region of interest" description="Disordered" evidence="1">
    <location>
        <begin position="121"/>
        <end position="164"/>
    </location>
</feature>
<sequence length="164" mass="17586">MNEPGVLSLASRDSTGAVDTTEEPAELVQADTTEEPAELVQADTTEEPAELVQADTTEEPAELVQADTTEEPAELVQADTTEEPAELVRADTTEEPAALVKIKPVMLARDKHGLLARRLAAQGDGSGAQESEVMPPRKARRAMMRKELGKKQASMKAEPENPEG</sequence>
<evidence type="ECO:0008006" key="4">
    <source>
        <dbReference type="Google" id="ProtNLM"/>
    </source>
</evidence>
<protein>
    <recommendedName>
        <fullName evidence="4">Ribosome biogenesis protein NOP53</fullName>
    </recommendedName>
</protein>